<protein>
    <submittedName>
        <fullName evidence="1">Uncharacterized protein</fullName>
    </submittedName>
</protein>
<comment type="caution">
    <text evidence="1">The sequence shown here is derived from an EMBL/GenBank/DDBJ whole genome shotgun (WGS) entry which is preliminary data.</text>
</comment>
<accession>A0A9P0PNZ9</accession>
<keyword evidence="3" id="KW-1185">Reference proteome</keyword>
<name>A0A9P0PNZ9_ACAOB</name>
<evidence type="ECO:0000313" key="2">
    <source>
        <dbReference type="EMBL" id="CAH2015813.1"/>
    </source>
</evidence>
<evidence type="ECO:0000313" key="1">
    <source>
        <dbReference type="EMBL" id="CAH1991681.1"/>
    </source>
</evidence>
<reference evidence="1" key="1">
    <citation type="submission" date="2022-03" db="EMBL/GenBank/DDBJ databases">
        <authorList>
            <person name="Sayadi A."/>
        </authorList>
    </citation>
    <scope>NUCLEOTIDE SEQUENCE</scope>
</reference>
<dbReference type="Proteomes" id="UP001152888">
    <property type="component" value="Unassembled WGS sequence"/>
</dbReference>
<dbReference type="AlphaFoldDB" id="A0A9P0PNZ9"/>
<organism evidence="1 3">
    <name type="scientific">Acanthoscelides obtectus</name>
    <name type="common">Bean weevil</name>
    <name type="synonym">Bruchus obtectus</name>
    <dbReference type="NCBI Taxonomy" id="200917"/>
    <lineage>
        <taxon>Eukaryota</taxon>
        <taxon>Metazoa</taxon>
        <taxon>Ecdysozoa</taxon>
        <taxon>Arthropoda</taxon>
        <taxon>Hexapoda</taxon>
        <taxon>Insecta</taxon>
        <taxon>Pterygota</taxon>
        <taxon>Neoptera</taxon>
        <taxon>Endopterygota</taxon>
        <taxon>Coleoptera</taxon>
        <taxon>Polyphaga</taxon>
        <taxon>Cucujiformia</taxon>
        <taxon>Chrysomeloidea</taxon>
        <taxon>Chrysomelidae</taxon>
        <taxon>Bruchinae</taxon>
        <taxon>Bruchini</taxon>
        <taxon>Acanthoscelides</taxon>
    </lineage>
</organism>
<dbReference type="EMBL" id="CAKOFQ010007122">
    <property type="protein sequence ID" value="CAH1991681.1"/>
    <property type="molecule type" value="Genomic_DNA"/>
</dbReference>
<sequence>MNLYLYCCKDGFNIQDWHMNTFPRSPNKRNYPVLSTNRYIHAQHFR</sequence>
<gene>
    <name evidence="1" type="ORF">ACAOBT_LOCUS20437</name>
    <name evidence="2" type="ORF">ACAOBT_LOCUS34964</name>
</gene>
<evidence type="ECO:0000313" key="3">
    <source>
        <dbReference type="Proteomes" id="UP001152888"/>
    </source>
</evidence>
<dbReference type="EMBL" id="CAKOFQ010008755">
    <property type="protein sequence ID" value="CAH2015813.1"/>
    <property type="molecule type" value="Genomic_DNA"/>
</dbReference>
<proteinExistence type="predicted"/>